<evidence type="ECO:0000256" key="2">
    <source>
        <dbReference type="ARBA" id="ARBA00023043"/>
    </source>
</evidence>
<protein>
    <recommendedName>
        <fullName evidence="6">Ankyrin</fullName>
    </recommendedName>
</protein>
<dbReference type="PROSITE" id="PS50088">
    <property type="entry name" value="ANK_REPEAT"/>
    <property type="match status" value="2"/>
</dbReference>
<dbReference type="OrthoDB" id="8532875at2"/>
<dbReference type="SMART" id="SM00248">
    <property type="entry name" value="ANK"/>
    <property type="match status" value="6"/>
</dbReference>
<evidence type="ECO:0000313" key="5">
    <source>
        <dbReference type="Proteomes" id="UP000241193"/>
    </source>
</evidence>
<reference evidence="4 5" key="2">
    <citation type="submission" date="2018-04" db="EMBL/GenBank/DDBJ databases">
        <title>Thauera lacus sp. nov., isolated from an saline lake in Inner Mongolia, China.</title>
        <authorList>
            <person name="Liang Q.-Y."/>
        </authorList>
    </citation>
    <scope>NUCLEOTIDE SEQUENCE [LARGE SCALE GENOMIC DNA]</scope>
    <source>
        <strain evidence="4 5">D20</strain>
    </source>
</reference>
<feature type="repeat" description="ANK" evidence="3">
    <location>
        <begin position="202"/>
        <end position="235"/>
    </location>
</feature>
<dbReference type="Pfam" id="PF12796">
    <property type="entry name" value="Ank_2"/>
    <property type="match status" value="2"/>
</dbReference>
<organism evidence="4 5">
    <name type="scientific">Pseudothauera lacus</name>
    <dbReference type="NCBI Taxonomy" id="2136175"/>
    <lineage>
        <taxon>Bacteria</taxon>
        <taxon>Pseudomonadati</taxon>
        <taxon>Pseudomonadota</taxon>
        <taxon>Betaproteobacteria</taxon>
        <taxon>Rhodocyclales</taxon>
        <taxon>Zoogloeaceae</taxon>
        <taxon>Pseudothauera</taxon>
    </lineage>
</organism>
<keyword evidence="5" id="KW-1185">Reference proteome</keyword>
<dbReference type="PROSITE" id="PS50297">
    <property type="entry name" value="ANK_REP_REGION"/>
    <property type="match status" value="2"/>
</dbReference>
<dbReference type="PANTHER" id="PTHR24198:SF165">
    <property type="entry name" value="ANKYRIN REPEAT-CONTAINING PROTEIN-RELATED"/>
    <property type="match status" value="1"/>
</dbReference>
<dbReference type="EMBL" id="PZKC01000008">
    <property type="protein sequence ID" value="PTD96176.1"/>
    <property type="molecule type" value="Genomic_DNA"/>
</dbReference>
<dbReference type="Gene3D" id="1.25.40.20">
    <property type="entry name" value="Ankyrin repeat-containing domain"/>
    <property type="match status" value="2"/>
</dbReference>
<sequence>MDISISALKNAIDGRDMTALKQLVEAGGDVNAWDADCQWPLLHYAAIARNYEAVDCLLKHGADVHAKDAWGYTLLTYAFSAESPRLVELALTYGDSVDDAMLDVAWLLLARIDNVPLMQQLYARGATLTATVPNDFLCKLGGQAVHLLHKFDRLTDALKADEFDSDSRVGYNALMLALLFECPQLATWLVTLPFEANHRSANGSSALLEAAWTDDYANIVNFLLAQGADANTADDSGWCALFSALRNGAQNNAHALLAAGADAHHQDSEGYTALMASVRGGCEAMTYRLLELGLPVNAEWEGKTALDFAQHYQNHATALLIEQAGGKHGSYPEFDDDANENTPAPECYIDELVAQLQACIPDFDADELLSIAPPNAFADEYGSQTTVLYWLSDGLEAQDLLEYQEWKNYWGDLPALMPLKCLVLAYDPQPLLDALEKASQHAGWDLQPPPYLELMNHHLKPHGLQIISFAFENLYMLCVRDNPEQLDKLTELLALAGIHVITHPPMDLPTCMQSFCAVSSEN</sequence>
<accession>A0A2T4IEL7</accession>
<proteinExistence type="predicted"/>
<name>A0A2T4IEL7_9RHOO</name>
<evidence type="ECO:0000256" key="1">
    <source>
        <dbReference type="ARBA" id="ARBA00022737"/>
    </source>
</evidence>
<evidence type="ECO:0000313" key="4">
    <source>
        <dbReference type="EMBL" id="PTD96176.1"/>
    </source>
</evidence>
<dbReference type="PANTHER" id="PTHR24198">
    <property type="entry name" value="ANKYRIN REPEAT AND PROTEIN KINASE DOMAIN-CONTAINING PROTEIN"/>
    <property type="match status" value="1"/>
</dbReference>
<evidence type="ECO:0008006" key="6">
    <source>
        <dbReference type="Google" id="ProtNLM"/>
    </source>
</evidence>
<gene>
    <name evidence="4" type="ORF">C8261_11430</name>
</gene>
<comment type="caution">
    <text evidence="4">The sequence shown here is derived from an EMBL/GenBank/DDBJ whole genome shotgun (WGS) entry which is preliminary data.</text>
</comment>
<keyword evidence="1" id="KW-0677">Repeat</keyword>
<dbReference type="SUPFAM" id="SSF48403">
    <property type="entry name" value="Ankyrin repeat"/>
    <property type="match status" value="2"/>
</dbReference>
<dbReference type="Proteomes" id="UP000241193">
    <property type="component" value="Unassembled WGS sequence"/>
</dbReference>
<reference evidence="4 5" key="1">
    <citation type="submission" date="2018-03" db="EMBL/GenBank/DDBJ databases">
        <authorList>
            <person name="Keele B.F."/>
        </authorList>
    </citation>
    <scope>NUCLEOTIDE SEQUENCE [LARGE SCALE GENOMIC DNA]</scope>
    <source>
        <strain evidence="4 5">D20</strain>
    </source>
</reference>
<dbReference type="InterPro" id="IPR036770">
    <property type="entry name" value="Ankyrin_rpt-contain_sf"/>
</dbReference>
<dbReference type="InterPro" id="IPR002110">
    <property type="entry name" value="Ankyrin_rpt"/>
</dbReference>
<feature type="repeat" description="ANK" evidence="3">
    <location>
        <begin position="42"/>
        <end position="69"/>
    </location>
</feature>
<keyword evidence="2 3" id="KW-0040">ANK repeat</keyword>
<evidence type="ECO:0000256" key="3">
    <source>
        <dbReference type="PROSITE-ProRule" id="PRU00023"/>
    </source>
</evidence>
<dbReference type="RefSeq" id="WP_107493836.1">
    <property type="nucleotide sequence ID" value="NZ_PZKC01000008.1"/>
</dbReference>
<dbReference type="AlphaFoldDB" id="A0A2T4IEL7"/>